<evidence type="ECO:0008006" key="7">
    <source>
        <dbReference type="Google" id="ProtNLM"/>
    </source>
</evidence>
<dbReference type="InterPro" id="IPR002782">
    <property type="entry name" value="Mut7-C_RNAse_dom"/>
</dbReference>
<dbReference type="GO" id="GO:0003676">
    <property type="term" value="F:nucleic acid binding"/>
    <property type="evidence" value="ECO:0007669"/>
    <property type="project" value="InterPro"/>
</dbReference>
<proteinExistence type="predicted"/>
<reference evidence="4 6" key="1">
    <citation type="journal article" date="2008" name="Science">
        <title>The Physcomitrella genome reveals evolutionary insights into the conquest of land by plants.</title>
        <authorList>
            <person name="Rensing S."/>
            <person name="Lang D."/>
            <person name="Zimmer A."/>
            <person name="Terry A."/>
            <person name="Salamov A."/>
            <person name="Shapiro H."/>
            <person name="Nishiyama T."/>
            <person name="Perroud P.-F."/>
            <person name="Lindquist E."/>
            <person name="Kamisugi Y."/>
            <person name="Tanahashi T."/>
            <person name="Sakakibara K."/>
            <person name="Fujita T."/>
            <person name="Oishi K."/>
            <person name="Shin-I T."/>
            <person name="Kuroki Y."/>
            <person name="Toyoda A."/>
            <person name="Suzuki Y."/>
            <person name="Hashimoto A."/>
            <person name="Yamaguchi K."/>
            <person name="Sugano A."/>
            <person name="Kohara Y."/>
            <person name="Fujiyama A."/>
            <person name="Anterola A."/>
            <person name="Aoki S."/>
            <person name="Ashton N."/>
            <person name="Barbazuk W.B."/>
            <person name="Barker E."/>
            <person name="Bennetzen J."/>
            <person name="Bezanilla M."/>
            <person name="Blankenship R."/>
            <person name="Cho S.H."/>
            <person name="Dutcher S."/>
            <person name="Estelle M."/>
            <person name="Fawcett J.A."/>
            <person name="Gundlach H."/>
            <person name="Hanada K."/>
            <person name="Heyl A."/>
            <person name="Hicks K.A."/>
            <person name="Hugh J."/>
            <person name="Lohr M."/>
            <person name="Mayer K."/>
            <person name="Melkozernov A."/>
            <person name="Murata T."/>
            <person name="Nelson D."/>
            <person name="Pils B."/>
            <person name="Prigge M."/>
            <person name="Reiss B."/>
            <person name="Renner T."/>
            <person name="Rombauts S."/>
            <person name="Rushton P."/>
            <person name="Sanderfoot A."/>
            <person name="Schween G."/>
            <person name="Shiu S.-H."/>
            <person name="Stueber K."/>
            <person name="Theodoulou F.L."/>
            <person name="Tu H."/>
            <person name="Van de Peer Y."/>
            <person name="Verrier P.J."/>
            <person name="Waters E."/>
            <person name="Wood A."/>
            <person name="Yang L."/>
            <person name="Cove D."/>
            <person name="Cuming A."/>
            <person name="Hasebe M."/>
            <person name="Lucas S."/>
            <person name="Mishler D.B."/>
            <person name="Reski R."/>
            <person name="Grigoriev I."/>
            <person name="Quatrano R.S."/>
            <person name="Boore J.L."/>
        </authorList>
    </citation>
    <scope>NUCLEOTIDE SEQUENCE [LARGE SCALE GENOMIC DNA]</scope>
    <source>
        <strain evidence="5 6">cv. Gransden 2004</strain>
    </source>
</reference>
<dbReference type="PANTHER" id="PTHR47765">
    <property type="entry name" value="3'-5' EXONUCLEASE DOMAIN-CONTAINING PROTEIN"/>
    <property type="match status" value="1"/>
</dbReference>
<organism evidence="4">
    <name type="scientific">Physcomitrium patens</name>
    <name type="common">Spreading-leaved earth moss</name>
    <name type="synonym">Physcomitrella patens</name>
    <dbReference type="NCBI Taxonomy" id="3218"/>
    <lineage>
        <taxon>Eukaryota</taxon>
        <taxon>Viridiplantae</taxon>
        <taxon>Streptophyta</taxon>
        <taxon>Embryophyta</taxon>
        <taxon>Bryophyta</taxon>
        <taxon>Bryophytina</taxon>
        <taxon>Bryopsida</taxon>
        <taxon>Funariidae</taxon>
        <taxon>Funariales</taxon>
        <taxon>Funariaceae</taxon>
        <taxon>Physcomitrium</taxon>
    </lineage>
</organism>
<evidence type="ECO:0000313" key="6">
    <source>
        <dbReference type="Proteomes" id="UP000006727"/>
    </source>
</evidence>
<protein>
    <recommendedName>
        <fullName evidence="7">3'-5' exonuclease domain-containing protein</fullName>
    </recommendedName>
</protein>
<accession>A0A2K1JWD2</accession>
<reference evidence="5" key="3">
    <citation type="submission" date="2020-12" db="UniProtKB">
        <authorList>
            <consortium name="EnsemblPlants"/>
        </authorList>
    </citation>
    <scope>IDENTIFICATION</scope>
</reference>
<dbReference type="InterPro" id="IPR036397">
    <property type="entry name" value="RNaseH_sf"/>
</dbReference>
<evidence type="ECO:0000259" key="3">
    <source>
        <dbReference type="Pfam" id="PF01927"/>
    </source>
</evidence>
<dbReference type="EnsemblPlants" id="Pp3c11_25950V3.4">
    <property type="protein sequence ID" value="Pp3c11_25950V3.4"/>
    <property type="gene ID" value="Pp3c11_25950"/>
</dbReference>
<feature type="compositionally biased region" description="Polar residues" evidence="1">
    <location>
        <begin position="322"/>
        <end position="331"/>
    </location>
</feature>
<dbReference type="Pfam" id="PF01927">
    <property type="entry name" value="Mut7-C"/>
    <property type="match status" value="1"/>
</dbReference>
<evidence type="ECO:0000313" key="5">
    <source>
        <dbReference type="EnsemblPlants" id="Pp3c11_25950V3.1"/>
    </source>
</evidence>
<feature type="region of interest" description="Disordered" evidence="1">
    <location>
        <begin position="692"/>
        <end position="711"/>
    </location>
</feature>
<dbReference type="STRING" id="3218.A0A2K1JWD2"/>
<feature type="domain" description="3'-5' exonuclease" evidence="2">
    <location>
        <begin position="436"/>
        <end position="579"/>
    </location>
</feature>
<dbReference type="InterPro" id="IPR052408">
    <property type="entry name" value="Exonuclease_MUT-7-like"/>
</dbReference>
<dbReference type="Proteomes" id="UP000006727">
    <property type="component" value="Chromosome 11"/>
</dbReference>
<dbReference type="GO" id="GO:0008408">
    <property type="term" value="F:3'-5' exonuclease activity"/>
    <property type="evidence" value="ECO:0007669"/>
    <property type="project" value="InterPro"/>
</dbReference>
<dbReference type="Gramene" id="Pp3c11_25950V3.4">
    <property type="protein sequence ID" value="Pp3c11_25950V3.4"/>
    <property type="gene ID" value="Pp3c11_25950"/>
</dbReference>
<name>A0A2K1JWD2_PHYPA</name>
<feature type="compositionally biased region" description="Basic and acidic residues" evidence="1">
    <location>
        <begin position="299"/>
        <end position="320"/>
    </location>
</feature>
<dbReference type="GO" id="GO:0006139">
    <property type="term" value="P:nucleobase-containing compound metabolic process"/>
    <property type="evidence" value="ECO:0007669"/>
    <property type="project" value="InterPro"/>
</dbReference>
<dbReference type="GeneID" id="112288502"/>
<keyword evidence="6" id="KW-1185">Reference proteome</keyword>
<dbReference type="EMBL" id="ABEU02000011">
    <property type="protein sequence ID" value="PNR45824.1"/>
    <property type="molecule type" value="Genomic_DNA"/>
</dbReference>
<dbReference type="PANTHER" id="PTHR47765:SF2">
    <property type="entry name" value="EXONUCLEASE MUT-7 HOMOLOG"/>
    <property type="match status" value="1"/>
</dbReference>
<feature type="region of interest" description="Disordered" evidence="1">
    <location>
        <begin position="157"/>
        <end position="191"/>
    </location>
</feature>
<dbReference type="EnsemblPlants" id="Pp3c11_25950V3.1">
    <property type="protein sequence ID" value="Pp3c11_25950V3.1"/>
    <property type="gene ID" value="Pp3c11_25950"/>
</dbReference>
<feature type="compositionally biased region" description="Basic and acidic residues" evidence="1">
    <location>
        <begin position="332"/>
        <end position="350"/>
    </location>
</feature>
<feature type="domain" description="Mut7-C RNAse" evidence="3">
    <location>
        <begin position="739"/>
        <end position="895"/>
    </location>
</feature>
<reference evidence="4 6" key="2">
    <citation type="journal article" date="2018" name="Plant J.">
        <title>The Physcomitrella patens chromosome-scale assembly reveals moss genome structure and evolution.</title>
        <authorList>
            <person name="Lang D."/>
            <person name="Ullrich K.K."/>
            <person name="Murat F."/>
            <person name="Fuchs J."/>
            <person name="Jenkins J."/>
            <person name="Haas F.B."/>
            <person name="Piednoel M."/>
            <person name="Gundlach H."/>
            <person name="Van Bel M."/>
            <person name="Meyberg R."/>
            <person name="Vives C."/>
            <person name="Morata J."/>
            <person name="Symeonidi A."/>
            <person name="Hiss M."/>
            <person name="Muchero W."/>
            <person name="Kamisugi Y."/>
            <person name="Saleh O."/>
            <person name="Blanc G."/>
            <person name="Decker E.L."/>
            <person name="van Gessel N."/>
            <person name="Grimwood J."/>
            <person name="Hayes R.D."/>
            <person name="Graham S.W."/>
            <person name="Gunter L.E."/>
            <person name="McDaniel S.F."/>
            <person name="Hoernstein S.N.W."/>
            <person name="Larsson A."/>
            <person name="Li F.W."/>
            <person name="Perroud P.F."/>
            <person name="Phillips J."/>
            <person name="Ranjan P."/>
            <person name="Rokshar D.S."/>
            <person name="Rothfels C.J."/>
            <person name="Schneider L."/>
            <person name="Shu S."/>
            <person name="Stevenson D.W."/>
            <person name="Thummler F."/>
            <person name="Tillich M."/>
            <person name="Villarreal Aguilar J.C."/>
            <person name="Widiez T."/>
            <person name="Wong G.K."/>
            <person name="Wymore A."/>
            <person name="Zhang Y."/>
            <person name="Zimmer A.D."/>
            <person name="Quatrano R.S."/>
            <person name="Mayer K.F.X."/>
            <person name="Goodstein D."/>
            <person name="Casacuberta J.M."/>
            <person name="Vandepoele K."/>
            <person name="Reski R."/>
            <person name="Cuming A.C."/>
            <person name="Tuskan G.A."/>
            <person name="Maumus F."/>
            <person name="Salse J."/>
            <person name="Schmutz J."/>
            <person name="Rensing S.A."/>
        </authorList>
    </citation>
    <scope>NUCLEOTIDE SEQUENCE [LARGE SCALE GENOMIC DNA]</scope>
    <source>
        <strain evidence="5 6">cv. Gransden 2004</strain>
    </source>
</reference>
<evidence type="ECO:0000256" key="1">
    <source>
        <dbReference type="SAM" id="MobiDB-lite"/>
    </source>
</evidence>
<dbReference type="Gene3D" id="3.30.420.10">
    <property type="entry name" value="Ribonuclease H-like superfamily/Ribonuclease H"/>
    <property type="match status" value="1"/>
</dbReference>
<dbReference type="InterPro" id="IPR002562">
    <property type="entry name" value="3'-5'_exonuclease_dom"/>
</dbReference>
<evidence type="ECO:0000259" key="2">
    <source>
        <dbReference type="Pfam" id="PF01612"/>
    </source>
</evidence>
<dbReference type="KEGG" id="ppp:112288502"/>
<gene>
    <name evidence="5" type="primary">LOC112288502</name>
    <name evidence="4" type="ORF">PHYPA_015595</name>
</gene>
<dbReference type="InterPro" id="IPR012337">
    <property type="entry name" value="RNaseH-like_sf"/>
</dbReference>
<dbReference type="SUPFAM" id="SSF53098">
    <property type="entry name" value="Ribonuclease H-like"/>
    <property type="match status" value="1"/>
</dbReference>
<feature type="compositionally biased region" description="Basic and acidic residues" evidence="1">
    <location>
        <begin position="259"/>
        <end position="289"/>
    </location>
</feature>
<feature type="compositionally biased region" description="Polar residues" evidence="1">
    <location>
        <begin position="235"/>
        <end position="247"/>
    </location>
</feature>
<dbReference type="Gramene" id="Pp3c11_25950V3.1">
    <property type="protein sequence ID" value="Pp3c11_25950V3.1"/>
    <property type="gene ID" value="Pp3c11_25950"/>
</dbReference>
<feature type="compositionally biased region" description="Basic residues" evidence="1">
    <location>
        <begin position="697"/>
        <end position="707"/>
    </location>
</feature>
<sequence>METGVLLESTNGEQTDDSSFWKLLIPRERILFVDSPRTEEFEVFLIALEEAMIVAMDAEWKPVRRAGVSPRVSIMQISCRIRKESKAWTAMEKILFARKIRAEAEESLSAEKSIVERQREELENQRLELEMEREKMQEEVEKEKRKVRMEWKNLKRERAEKKKRDRKEREEMLKEARNAKQQHHEETHVDNRSTLTKLEDGLKYLILGRNGEICELADDLSGCDQKSAEEGVTPKNVTTGDPEQNVDNLLEVLAQAQKELMKHDEGEQPAEHTEAKLAKLSKDDSRDAESNYIFPENENVLKKDGLRSKDTEVEENRVNRNFDGNRSSQGNDIERSRQPSDDTGETESRSPKMQVSEIGADVGRADDQITSVSDGEDDPDIDHEFSDAGEDEFEMDVQDIKVVEEIESVPVLPRRTDEWKGEELTPEESEFITGEEVIFVLDLLALSAADFAFPLKTMLCSPRILKLGFAFKQDQLHLSASFPGPEANGCFDKVEPYIDIAKLYKEFLHVNFSNLKHKGKRFVLGGTHSLTAISKAVLGHPLCKDAQCSNWEQRPLSQDQILYAAADTHCLLALFDTLLSDAFALISPAPTLVEAGDKAGSMIQQRASSLREFREPGLKLFTGKIRETVPATPAGYIFSPRMGSATEMVEAALRPSPPSSPLEPVGTVKQETSSERYAKFVKKYSERLLVNEESRSRSRARRPRARRARESLKNPDDALNLDWVGPAPWDVRIGGDGTPKFLCDVMVEGLARQLRCVGVDAASSPTKKSDPRQLVEQATREGRILLTKDIKLLRRRLMPDNLSYFVKKSGKWEQLEEVMEVFQITVSESELLSRCVKCNGEFTPRPLTSIEAKAQAPATQDIPTSVLETCEEYWQCSMCGHLFWQGTQFTRARQQFAAVCVNAKHEDSILDDRPIQPLDIAYEFLEEPETTIVHFSI</sequence>
<feature type="region of interest" description="Disordered" evidence="1">
    <location>
        <begin position="224"/>
        <end position="381"/>
    </location>
</feature>
<dbReference type="AlphaFoldDB" id="A0A2K1JWD2"/>
<dbReference type="Pfam" id="PF01612">
    <property type="entry name" value="DNA_pol_A_exo1"/>
    <property type="match status" value="1"/>
</dbReference>
<dbReference type="PaxDb" id="3218-PP1S138_37V6.1"/>
<dbReference type="OrthoDB" id="10261556at2759"/>
<evidence type="ECO:0000313" key="4">
    <source>
        <dbReference type="EMBL" id="PNR45824.1"/>
    </source>
</evidence>
<dbReference type="RefSeq" id="XP_024388475.1">
    <property type="nucleotide sequence ID" value="XM_024532707.2"/>
</dbReference>